<evidence type="ECO:0000256" key="16">
    <source>
        <dbReference type="RuleBase" id="RU003874"/>
    </source>
</evidence>
<evidence type="ECO:0000256" key="5">
    <source>
        <dbReference type="ARBA" id="ARBA00022475"/>
    </source>
</evidence>
<feature type="domain" description="SecA family profile" evidence="20">
    <location>
        <begin position="1"/>
        <end position="576"/>
    </location>
</feature>
<dbReference type="PRINTS" id="PR00906">
    <property type="entry name" value="SECA"/>
</dbReference>
<dbReference type="GO" id="GO:0006605">
    <property type="term" value="P:protein targeting"/>
    <property type="evidence" value="ECO:0007669"/>
    <property type="project" value="UniProtKB-UniRule"/>
</dbReference>
<dbReference type="PROSITE" id="PS51196">
    <property type="entry name" value="SECA_MOTOR_DEAD"/>
    <property type="match status" value="1"/>
</dbReference>
<evidence type="ECO:0000313" key="22">
    <source>
        <dbReference type="Proteomes" id="UP000254707"/>
    </source>
</evidence>
<dbReference type="InterPro" id="IPR036670">
    <property type="entry name" value="SecA_X-link_sf"/>
</dbReference>
<dbReference type="NCBIfam" id="TIGR00963">
    <property type="entry name" value="secA"/>
    <property type="match status" value="1"/>
</dbReference>
<evidence type="ECO:0000256" key="4">
    <source>
        <dbReference type="ARBA" id="ARBA00022448"/>
    </source>
</evidence>
<gene>
    <name evidence="15 21" type="primary">secA</name>
    <name evidence="21" type="ORF">NCTC7688_02236</name>
</gene>
<dbReference type="PROSITE" id="PS51194">
    <property type="entry name" value="HELICASE_CTER"/>
    <property type="match status" value="1"/>
</dbReference>
<dbReference type="SMART" id="SM00957">
    <property type="entry name" value="SecA_DEAD"/>
    <property type="match status" value="1"/>
</dbReference>
<dbReference type="CDD" id="cd17928">
    <property type="entry name" value="DEXDc_SecA"/>
    <property type="match status" value="1"/>
</dbReference>
<evidence type="ECO:0000256" key="6">
    <source>
        <dbReference type="ARBA" id="ARBA00022490"/>
    </source>
</evidence>
<dbReference type="InterPro" id="IPR004027">
    <property type="entry name" value="SEC_C_motif"/>
</dbReference>
<dbReference type="GO" id="GO:0065002">
    <property type="term" value="P:intracellular protein transmembrane transport"/>
    <property type="evidence" value="ECO:0007669"/>
    <property type="project" value="UniProtKB-UniRule"/>
</dbReference>
<comment type="subunit">
    <text evidence="15">Monomer and homodimer. Part of the essential Sec protein translocation apparatus which comprises SecA, SecYEG and auxiliary proteins SecDF. Other proteins may also be involved.</text>
</comment>
<evidence type="ECO:0000256" key="7">
    <source>
        <dbReference type="ARBA" id="ARBA00022723"/>
    </source>
</evidence>
<feature type="binding site" evidence="15">
    <location>
        <position position="498"/>
    </location>
    <ligand>
        <name>ATP</name>
        <dbReference type="ChEBI" id="CHEBI:30616"/>
    </ligand>
</feature>
<keyword evidence="11 15" id="KW-0653">Protein transport</keyword>
<dbReference type="GO" id="GO:0017038">
    <property type="term" value="P:protein import"/>
    <property type="evidence" value="ECO:0007669"/>
    <property type="project" value="InterPro"/>
</dbReference>
<evidence type="ECO:0000256" key="14">
    <source>
        <dbReference type="ARBA" id="ARBA00023136"/>
    </source>
</evidence>
<dbReference type="HAMAP" id="MF_01382">
    <property type="entry name" value="SecA"/>
    <property type="match status" value="1"/>
</dbReference>
<dbReference type="PANTHER" id="PTHR30612:SF0">
    <property type="entry name" value="CHLOROPLAST PROTEIN-TRANSPORTING ATPASE"/>
    <property type="match status" value="1"/>
</dbReference>
<dbReference type="SUPFAM" id="SSF52540">
    <property type="entry name" value="P-loop containing nucleoside triphosphate hydrolases"/>
    <property type="match status" value="2"/>
</dbReference>
<protein>
    <recommendedName>
        <fullName evidence="15 16">Protein translocase subunit SecA</fullName>
        <ecNumber evidence="15">7.4.2.8</ecNumber>
    </recommendedName>
</protein>
<dbReference type="InterPro" id="IPR027417">
    <property type="entry name" value="P-loop_NTPase"/>
</dbReference>
<dbReference type="SUPFAM" id="SSF81886">
    <property type="entry name" value="Helical scaffold and wing domains of SecA"/>
    <property type="match status" value="1"/>
</dbReference>
<keyword evidence="4 15" id="KW-0813">Transport</keyword>
<dbReference type="InterPro" id="IPR001650">
    <property type="entry name" value="Helicase_C-like"/>
</dbReference>
<dbReference type="AlphaFoldDB" id="A0A380HQP3"/>
<evidence type="ECO:0000256" key="17">
    <source>
        <dbReference type="SAM" id="MobiDB-lite"/>
    </source>
</evidence>
<dbReference type="SMART" id="SM00958">
    <property type="entry name" value="SecA_PP_bind"/>
    <property type="match status" value="1"/>
</dbReference>
<evidence type="ECO:0000259" key="20">
    <source>
        <dbReference type="PROSITE" id="PS51196"/>
    </source>
</evidence>
<dbReference type="InterPro" id="IPR020937">
    <property type="entry name" value="SecA_CS"/>
</dbReference>
<keyword evidence="14 15" id="KW-0472">Membrane</keyword>
<keyword evidence="10 15" id="KW-0067">ATP-binding</keyword>
<evidence type="ECO:0000256" key="12">
    <source>
        <dbReference type="ARBA" id="ARBA00022967"/>
    </source>
</evidence>
<comment type="catalytic activity">
    <reaction evidence="15">
        <text>ATP + H2O + cellular proteinSide 1 = ADP + phosphate + cellular proteinSide 2.</text>
        <dbReference type="EC" id="7.4.2.8"/>
    </reaction>
</comment>
<keyword evidence="9" id="KW-0862">Zinc</keyword>
<evidence type="ECO:0000313" key="21">
    <source>
        <dbReference type="EMBL" id="SUM83951.1"/>
    </source>
</evidence>
<dbReference type="CDD" id="cd18803">
    <property type="entry name" value="SF2_C_secA"/>
    <property type="match status" value="1"/>
</dbReference>
<dbReference type="RefSeq" id="WP_002483906.1">
    <property type="nucleotide sequence ID" value="NZ_CAXOKG010000004.1"/>
</dbReference>
<evidence type="ECO:0000256" key="10">
    <source>
        <dbReference type="ARBA" id="ARBA00022840"/>
    </source>
</evidence>
<dbReference type="Pfam" id="PF07516">
    <property type="entry name" value="SecA_SW"/>
    <property type="match status" value="1"/>
</dbReference>
<dbReference type="PROSITE" id="PS51192">
    <property type="entry name" value="HELICASE_ATP_BIND_1"/>
    <property type="match status" value="1"/>
</dbReference>
<dbReference type="InterPro" id="IPR011130">
    <property type="entry name" value="SecA_preprotein_X-link_dom"/>
</dbReference>
<dbReference type="InterPro" id="IPR011115">
    <property type="entry name" value="SecA_DEAD"/>
</dbReference>
<evidence type="ECO:0000256" key="15">
    <source>
        <dbReference type="HAMAP-Rule" id="MF_01382"/>
    </source>
</evidence>
<organism evidence="21 22">
    <name type="scientific">Staphylococcus saprophyticus</name>
    <dbReference type="NCBI Taxonomy" id="29385"/>
    <lineage>
        <taxon>Bacteria</taxon>
        <taxon>Bacillati</taxon>
        <taxon>Bacillota</taxon>
        <taxon>Bacilli</taxon>
        <taxon>Bacillales</taxon>
        <taxon>Staphylococcaceae</taxon>
        <taxon>Staphylococcus</taxon>
    </lineage>
</organism>
<dbReference type="PANTHER" id="PTHR30612">
    <property type="entry name" value="SECA INNER MEMBRANE COMPONENT OF SEC PROTEIN SECRETION SYSTEM"/>
    <property type="match status" value="1"/>
</dbReference>
<feature type="domain" description="Helicase C-terminal" evidence="19">
    <location>
        <begin position="420"/>
        <end position="581"/>
    </location>
</feature>
<dbReference type="InterPro" id="IPR036266">
    <property type="entry name" value="SecA_Wing/Scaffold_sf"/>
</dbReference>
<evidence type="ECO:0000256" key="13">
    <source>
        <dbReference type="ARBA" id="ARBA00023010"/>
    </source>
</evidence>
<dbReference type="GO" id="GO:0043952">
    <property type="term" value="P:protein transport by the Sec complex"/>
    <property type="evidence" value="ECO:0007669"/>
    <property type="project" value="TreeGrafter"/>
</dbReference>
<comment type="function">
    <text evidence="15">Part of the Sec protein translocase complex. Interacts with the SecYEG preprotein conducting channel. Has a central role in coupling the hydrolysis of ATP to the transfer of proteins into and across the cell membrane, serving as an ATP-driven molecular motor driving the stepwise translocation of polypeptide chains across the membrane.</text>
</comment>
<feature type="compositionally biased region" description="Basic and acidic residues" evidence="17">
    <location>
        <begin position="796"/>
        <end position="825"/>
    </location>
</feature>
<keyword evidence="8 15" id="KW-0547">Nucleotide-binding</keyword>
<dbReference type="EMBL" id="UHED01000001">
    <property type="protein sequence ID" value="SUM83951.1"/>
    <property type="molecule type" value="Genomic_DNA"/>
</dbReference>
<feature type="binding site" evidence="15">
    <location>
        <position position="91"/>
    </location>
    <ligand>
        <name>ATP</name>
        <dbReference type="ChEBI" id="CHEBI:30616"/>
    </ligand>
</feature>
<evidence type="ECO:0000256" key="3">
    <source>
        <dbReference type="ARBA" id="ARBA00007650"/>
    </source>
</evidence>
<dbReference type="FunFam" id="3.90.1440.10:FF:000002">
    <property type="entry name" value="Protein translocase subunit SecA"/>
    <property type="match status" value="1"/>
</dbReference>
<dbReference type="InterPro" id="IPR014001">
    <property type="entry name" value="Helicase_ATP-bd"/>
</dbReference>
<keyword evidence="5 15" id="KW-1003">Cell membrane</keyword>
<dbReference type="SUPFAM" id="SSF81767">
    <property type="entry name" value="Pre-protein crosslinking domain of SecA"/>
    <property type="match status" value="1"/>
</dbReference>
<evidence type="ECO:0000256" key="1">
    <source>
        <dbReference type="ARBA" id="ARBA00001947"/>
    </source>
</evidence>
<dbReference type="Gene3D" id="1.10.3060.10">
    <property type="entry name" value="Helical scaffold and wing domains of SecA"/>
    <property type="match status" value="1"/>
</dbReference>
<dbReference type="GO" id="GO:0008564">
    <property type="term" value="F:protein-exporting ATPase activity"/>
    <property type="evidence" value="ECO:0007669"/>
    <property type="project" value="UniProtKB-EC"/>
</dbReference>
<dbReference type="Pfam" id="PF21090">
    <property type="entry name" value="P-loop_SecA"/>
    <property type="match status" value="1"/>
</dbReference>
<accession>A0A380HQP3</accession>
<evidence type="ECO:0000259" key="18">
    <source>
        <dbReference type="PROSITE" id="PS51192"/>
    </source>
</evidence>
<keyword evidence="12 15" id="KW-1278">Translocase</keyword>
<dbReference type="Gene3D" id="3.90.1440.10">
    <property type="entry name" value="SecA, preprotein cross-linking domain"/>
    <property type="match status" value="1"/>
</dbReference>
<dbReference type="NCBIfam" id="NF006630">
    <property type="entry name" value="PRK09200.1"/>
    <property type="match status" value="1"/>
</dbReference>
<name>A0A380HQP3_STASA</name>
<dbReference type="EC" id="7.4.2.8" evidence="15"/>
<evidence type="ECO:0000256" key="9">
    <source>
        <dbReference type="ARBA" id="ARBA00022833"/>
    </source>
</evidence>
<keyword evidence="7" id="KW-0479">Metal-binding</keyword>
<dbReference type="InterPro" id="IPR011116">
    <property type="entry name" value="SecA_Wing/Scaffold"/>
</dbReference>
<proteinExistence type="inferred from homology"/>
<dbReference type="GO" id="GO:0005524">
    <property type="term" value="F:ATP binding"/>
    <property type="evidence" value="ECO:0007669"/>
    <property type="project" value="UniProtKB-UniRule"/>
</dbReference>
<keyword evidence="6 15" id="KW-0963">Cytoplasm</keyword>
<comment type="subcellular location">
    <subcellularLocation>
        <location evidence="15">Cell membrane</location>
        <topology evidence="15">Peripheral membrane protein</topology>
        <orientation evidence="15">Cytoplasmic side</orientation>
    </subcellularLocation>
    <subcellularLocation>
        <location evidence="2 15">Cytoplasm</location>
    </subcellularLocation>
    <text evidence="15">Distribution is 50-50.</text>
</comment>
<dbReference type="Pfam" id="PF07517">
    <property type="entry name" value="SecA_DEAD"/>
    <property type="match status" value="1"/>
</dbReference>
<feature type="region of interest" description="Disordered" evidence="17">
    <location>
        <begin position="796"/>
        <end position="833"/>
    </location>
</feature>
<dbReference type="GO" id="GO:0005886">
    <property type="term" value="C:plasma membrane"/>
    <property type="evidence" value="ECO:0007669"/>
    <property type="project" value="UniProtKB-SubCell"/>
</dbReference>
<dbReference type="GO" id="GO:0046872">
    <property type="term" value="F:metal ion binding"/>
    <property type="evidence" value="ECO:0007669"/>
    <property type="project" value="UniProtKB-KW"/>
</dbReference>
<evidence type="ECO:0000259" key="19">
    <source>
        <dbReference type="PROSITE" id="PS51194"/>
    </source>
</evidence>
<evidence type="ECO:0000256" key="8">
    <source>
        <dbReference type="ARBA" id="ARBA00022741"/>
    </source>
</evidence>
<dbReference type="GO" id="GO:0031522">
    <property type="term" value="C:cell envelope Sec protein transport complex"/>
    <property type="evidence" value="ECO:0007669"/>
    <property type="project" value="TreeGrafter"/>
</dbReference>
<reference evidence="21 22" key="1">
    <citation type="submission" date="2018-06" db="EMBL/GenBank/DDBJ databases">
        <authorList>
            <consortium name="Pathogen Informatics"/>
            <person name="Doyle S."/>
        </authorList>
    </citation>
    <scope>NUCLEOTIDE SEQUENCE [LARGE SCALE GENOMIC DNA]</scope>
    <source>
        <strain evidence="21 22">NCTC7688</strain>
    </source>
</reference>
<evidence type="ECO:0000256" key="2">
    <source>
        <dbReference type="ARBA" id="ARBA00004496"/>
    </source>
</evidence>
<sequence length="843" mass="95551">MGFLSKIADGNKKEIKRLGKLADKVLALEEDMSILTDEEIKAKTSAFQEKLQSEEDIKKQNKILDDILPEAFALVREGSKRVFNMIPYKVQVMGGIAIHGGDISEMRTGEGKTLTATMPVYLNALTGRGVHVITVNEYLSSVQSQEMAELYEFLGLSVGLNLNSKTTTEKREAYACDITYCTNNELGFDYLRDNMVNYAEERVMRPLNFAIIDEVDSILIDEARTPLIISGEAEKSTSLYTQANVFAKMLKSEDDYNYDEKTKAVQLTEQGIDKAERMFKIDNLYDVNNVDVISHINTALRAHVTLQRDVDYMVNNGEVLIVDQFTGRTMPGRRFSEGLHQAIEAKEGVKIQNESKTMASITFQNYFRMYNKLSGMTGTAKTEEEEFRNIYNMTVTQIPTNKPVQRVDKPDLIYISQKGKFDAVVQDVIEKHKAGQPVLLGTVAVETSEYISNLLKKNGVRHDVLNAKNHEREADIVAGAGQRGAVTIATNMAGRGTDIKLGDGVQELGGLAVIGTERHESRRIDDQLRGRSGRQGDKGDSRFYLSLQDELMVRFGSERLQNMMNRLGMDDSTPIESKMVSRAVESAQKRVEGNNFDARKRVLEYDDVLRKQREIIYGERNSIIDSDESGGLVNDMLRSTLERSVNYYVNEEADDPDYKPFINYVDDVFLNEGDIKVEDIKGKDNEDIFEFVWNKVEIALKDQKEKIGTQFDEFERMILLRSIDTHWTDHIDTMDQLRQGIHLRSYGQQNPLRDYQNEGHQLFDTMMQNIEEDVSKYILKSVVSVEDDLERDKTTDFGKAEHVSAEDGKEKAKAEPYVKDEHIGRNDPCPCGSGKKYKNCHGA</sequence>
<dbReference type="Proteomes" id="UP000254707">
    <property type="component" value="Unassembled WGS sequence"/>
</dbReference>
<dbReference type="InterPro" id="IPR014018">
    <property type="entry name" value="SecA_motor_DEAD"/>
</dbReference>
<comment type="similarity">
    <text evidence="3 15 16">Belongs to the SecA family.</text>
</comment>
<feature type="domain" description="Helicase ATP-binding" evidence="18">
    <location>
        <begin position="93"/>
        <end position="251"/>
    </location>
</feature>
<dbReference type="InterPro" id="IPR044722">
    <property type="entry name" value="SecA_SF2_C"/>
</dbReference>
<feature type="binding site" evidence="15">
    <location>
        <begin position="109"/>
        <end position="113"/>
    </location>
    <ligand>
        <name>ATP</name>
        <dbReference type="ChEBI" id="CHEBI:30616"/>
    </ligand>
</feature>
<dbReference type="InterPro" id="IPR000185">
    <property type="entry name" value="SecA"/>
</dbReference>
<comment type="cofactor">
    <cofactor evidence="1">
        <name>Zn(2+)</name>
        <dbReference type="ChEBI" id="CHEBI:29105"/>
    </cofactor>
</comment>
<dbReference type="PROSITE" id="PS01312">
    <property type="entry name" value="SECA"/>
    <property type="match status" value="1"/>
</dbReference>
<keyword evidence="13 15" id="KW-0811">Translocation</keyword>
<dbReference type="Gene3D" id="3.40.50.300">
    <property type="entry name" value="P-loop containing nucleotide triphosphate hydrolases"/>
    <property type="match status" value="2"/>
</dbReference>
<dbReference type="FunFam" id="3.40.50.300:FF:000694">
    <property type="entry name" value="Preprotein translocase subunit SecA"/>
    <property type="match status" value="1"/>
</dbReference>
<evidence type="ECO:0000256" key="11">
    <source>
        <dbReference type="ARBA" id="ARBA00022927"/>
    </source>
</evidence>
<dbReference type="Pfam" id="PF01043">
    <property type="entry name" value="SecA_PP_bind"/>
    <property type="match status" value="1"/>
</dbReference>
<dbReference type="Pfam" id="PF02810">
    <property type="entry name" value="SEC-C"/>
    <property type="match status" value="1"/>
</dbReference>
<dbReference type="GO" id="GO:0005829">
    <property type="term" value="C:cytosol"/>
    <property type="evidence" value="ECO:0007669"/>
    <property type="project" value="TreeGrafter"/>
</dbReference>